<gene>
    <name evidence="1" type="ORF">UFOPK3772_03251</name>
</gene>
<accession>A0A6J7LMP5</accession>
<dbReference type="AlphaFoldDB" id="A0A6J7LMP5"/>
<dbReference type="EMBL" id="CAFBNE010000177">
    <property type="protein sequence ID" value="CAB4969621.1"/>
    <property type="molecule type" value="Genomic_DNA"/>
</dbReference>
<evidence type="ECO:0000313" key="1">
    <source>
        <dbReference type="EMBL" id="CAB4969621.1"/>
    </source>
</evidence>
<protein>
    <submittedName>
        <fullName evidence="1">Unannotated protein</fullName>
    </submittedName>
</protein>
<sequence length="228" mass="24356">MRRFMIRAFFLVVTIAIGVGFVVGAGVLLAQPAPAVQVAEVRGTVQTPQGELPHAFLKLESYPDSMQGFHGPDGGAHPDWVTFGPQTALQVPAHSLVTITVLQHDGGEVITNDYFAKVHGTVDGVAQLNGEPFTQIPPDTVGHTWTLHGIPSPDQDQVFVSVPLQAANEEVVGENGYPVPNEVTFSFYTGDPGLYYWNCEFPCGDGTYANFGGAMSAEGYMAGTFTVL</sequence>
<name>A0A6J7LMP5_9ZZZZ</name>
<proteinExistence type="predicted"/>
<organism evidence="1">
    <name type="scientific">freshwater metagenome</name>
    <dbReference type="NCBI Taxonomy" id="449393"/>
    <lineage>
        <taxon>unclassified sequences</taxon>
        <taxon>metagenomes</taxon>
        <taxon>ecological metagenomes</taxon>
    </lineage>
</organism>
<reference evidence="1" key="1">
    <citation type="submission" date="2020-05" db="EMBL/GenBank/DDBJ databases">
        <authorList>
            <person name="Chiriac C."/>
            <person name="Salcher M."/>
            <person name="Ghai R."/>
            <person name="Kavagutti S V."/>
        </authorList>
    </citation>
    <scope>NUCLEOTIDE SEQUENCE</scope>
</reference>